<dbReference type="InterPro" id="IPR037069">
    <property type="entry name" value="AcylCoA_DH/ox_N_sf"/>
</dbReference>
<dbReference type="PANTHER" id="PTHR43292">
    <property type="entry name" value="ACYL-COA DEHYDROGENASE"/>
    <property type="match status" value="1"/>
</dbReference>
<evidence type="ECO:0000256" key="5">
    <source>
        <dbReference type="ARBA" id="ARBA00023002"/>
    </source>
</evidence>
<dbReference type="InterPro" id="IPR006091">
    <property type="entry name" value="Acyl-CoA_Oxase/DH_mid-dom"/>
</dbReference>
<dbReference type="Gene3D" id="1.10.540.10">
    <property type="entry name" value="Acyl-CoA dehydrogenase/oxidase, N-terminal domain"/>
    <property type="match status" value="1"/>
</dbReference>
<evidence type="ECO:0000259" key="7">
    <source>
        <dbReference type="Pfam" id="PF02770"/>
    </source>
</evidence>
<dbReference type="InterPro" id="IPR013786">
    <property type="entry name" value="AcylCoA_DH/ox_N"/>
</dbReference>
<dbReference type="Pfam" id="PF02771">
    <property type="entry name" value="Acyl-CoA_dh_N"/>
    <property type="match status" value="1"/>
</dbReference>
<keyword evidence="4" id="KW-0274">FAD</keyword>
<dbReference type="FunFam" id="2.40.110.10:FF:000011">
    <property type="entry name" value="Acyl-CoA dehydrogenase FadE34"/>
    <property type="match status" value="1"/>
</dbReference>
<organism evidence="9">
    <name type="scientific">freshwater metagenome</name>
    <dbReference type="NCBI Taxonomy" id="449393"/>
    <lineage>
        <taxon>unclassified sequences</taxon>
        <taxon>metagenomes</taxon>
        <taxon>ecological metagenomes</taxon>
    </lineage>
</organism>
<dbReference type="PANTHER" id="PTHR43292:SF4">
    <property type="entry name" value="ACYL-COA DEHYDROGENASE FADE34"/>
    <property type="match status" value="1"/>
</dbReference>
<comment type="similarity">
    <text evidence="2">Belongs to the acyl-CoA dehydrogenase family.</text>
</comment>
<dbReference type="InterPro" id="IPR009075">
    <property type="entry name" value="AcylCo_DH/oxidase_C"/>
</dbReference>
<accession>A0A6J6SGE7</accession>
<dbReference type="GO" id="GO:0016627">
    <property type="term" value="F:oxidoreductase activity, acting on the CH-CH group of donors"/>
    <property type="evidence" value="ECO:0007669"/>
    <property type="project" value="InterPro"/>
</dbReference>
<feature type="domain" description="Acyl-CoA dehydrogenase/oxidase N-terminal" evidence="8">
    <location>
        <begin position="47"/>
        <end position="142"/>
    </location>
</feature>
<dbReference type="Pfam" id="PF00441">
    <property type="entry name" value="Acyl-CoA_dh_1"/>
    <property type="match status" value="1"/>
</dbReference>
<dbReference type="Gene3D" id="1.20.140.10">
    <property type="entry name" value="Butyryl-CoA Dehydrogenase, subunit A, domain 3"/>
    <property type="match status" value="1"/>
</dbReference>
<dbReference type="InterPro" id="IPR009100">
    <property type="entry name" value="AcylCoA_DH/oxidase_NM_dom_sf"/>
</dbReference>
<dbReference type="InterPro" id="IPR046373">
    <property type="entry name" value="Acyl-CoA_Oxase/DH_mid-dom_sf"/>
</dbReference>
<keyword evidence="3" id="KW-0285">Flavoprotein</keyword>
<feature type="domain" description="Acyl-CoA dehydrogenase/oxidase C-terminal" evidence="6">
    <location>
        <begin position="252"/>
        <end position="404"/>
    </location>
</feature>
<dbReference type="GO" id="GO:0050660">
    <property type="term" value="F:flavin adenine dinucleotide binding"/>
    <property type="evidence" value="ECO:0007669"/>
    <property type="project" value="InterPro"/>
</dbReference>
<reference evidence="9" key="1">
    <citation type="submission" date="2020-05" db="EMBL/GenBank/DDBJ databases">
        <authorList>
            <person name="Chiriac C."/>
            <person name="Salcher M."/>
            <person name="Ghai R."/>
            <person name="Kavagutti S V."/>
        </authorList>
    </citation>
    <scope>NUCLEOTIDE SEQUENCE</scope>
</reference>
<dbReference type="GO" id="GO:0005886">
    <property type="term" value="C:plasma membrane"/>
    <property type="evidence" value="ECO:0007669"/>
    <property type="project" value="TreeGrafter"/>
</dbReference>
<dbReference type="InterPro" id="IPR036250">
    <property type="entry name" value="AcylCo_DH-like_C"/>
</dbReference>
<evidence type="ECO:0000259" key="8">
    <source>
        <dbReference type="Pfam" id="PF02771"/>
    </source>
</evidence>
<gene>
    <name evidence="9" type="ORF">UFOPK2766_00513</name>
</gene>
<evidence type="ECO:0000256" key="2">
    <source>
        <dbReference type="ARBA" id="ARBA00009347"/>
    </source>
</evidence>
<sequence length="428" mass="46262">MSATQQDSITIEEFSAEARAFLEANAEPRPPVKEFVWGQGSDDVAMFDEMDRESEFAQAERAKVWRRKRFDHGFGWIGGPEKFGGRGLGAAYERAYNSIESQFLTPNMGVFTISLGMVAPTILAHGIAEVQDLYLKDLYRGDRVACQLFSEPGAGSDLASVSMKATRDGDEWIVSGQKVWTSAAHLAEIGEVICRTDPDMPKHKGLTVFVVDMHAPGVEIRPLRQMTGGATFNEVFFDEVRIPDTHRLGDVNSGWGVALTTLMNERSSIGAGGGGGGGGGLFSPQRLHAMLEHFGAADNAVLVDQATRLYVNFTVAKWNNQRALDKIRAGQLPGPEMSTAKLALTNNLSAFTEWVAAVLGPRITADGGEWGAYAFSQMLCGVPGMRVAGGTDEIMKNIVAERVLGLPKDPGIDSTTAFKDLAVNRTEA</sequence>
<dbReference type="Pfam" id="PF02770">
    <property type="entry name" value="Acyl-CoA_dh_M"/>
    <property type="match status" value="1"/>
</dbReference>
<dbReference type="AlphaFoldDB" id="A0A6J6SGE7"/>
<proteinExistence type="inferred from homology"/>
<dbReference type="Gene3D" id="2.40.110.10">
    <property type="entry name" value="Butyryl-CoA Dehydrogenase, subunit A, domain 2"/>
    <property type="match status" value="1"/>
</dbReference>
<comment type="cofactor">
    <cofactor evidence="1">
        <name>FAD</name>
        <dbReference type="ChEBI" id="CHEBI:57692"/>
    </cofactor>
</comment>
<evidence type="ECO:0000259" key="6">
    <source>
        <dbReference type="Pfam" id="PF00441"/>
    </source>
</evidence>
<protein>
    <submittedName>
        <fullName evidence="9">Unannotated protein</fullName>
    </submittedName>
</protein>
<dbReference type="InterPro" id="IPR052161">
    <property type="entry name" value="Mycobact_Acyl-CoA_DH"/>
</dbReference>
<dbReference type="SUPFAM" id="SSF56645">
    <property type="entry name" value="Acyl-CoA dehydrogenase NM domain-like"/>
    <property type="match status" value="1"/>
</dbReference>
<dbReference type="EMBL" id="CAEZYU010000015">
    <property type="protein sequence ID" value="CAB4733930.1"/>
    <property type="molecule type" value="Genomic_DNA"/>
</dbReference>
<evidence type="ECO:0000313" key="9">
    <source>
        <dbReference type="EMBL" id="CAB4733930.1"/>
    </source>
</evidence>
<keyword evidence="5" id="KW-0560">Oxidoreductase</keyword>
<name>A0A6J6SGE7_9ZZZZ</name>
<evidence type="ECO:0000256" key="3">
    <source>
        <dbReference type="ARBA" id="ARBA00022630"/>
    </source>
</evidence>
<dbReference type="SUPFAM" id="SSF47203">
    <property type="entry name" value="Acyl-CoA dehydrogenase C-terminal domain-like"/>
    <property type="match status" value="1"/>
</dbReference>
<feature type="domain" description="Acyl-CoA oxidase/dehydrogenase middle" evidence="7">
    <location>
        <begin position="146"/>
        <end position="240"/>
    </location>
</feature>
<evidence type="ECO:0000256" key="1">
    <source>
        <dbReference type="ARBA" id="ARBA00001974"/>
    </source>
</evidence>
<evidence type="ECO:0000256" key="4">
    <source>
        <dbReference type="ARBA" id="ARBA00022827"/>
    </source>
</evidence>